<reference evidence="3 4" key="1">
    <citation type="journal article" date="2016" name="Nat. Commun.">
        <title>Thousands of microbial genomes shed light on interconnected biogeochemical processes in an aquifer system.</title>
        <authorList>
            <person name="Anantharaman K."/>
            <person name="Brown C.T."/>
            <person name="Hug L.A."/>
            <person name="Sharon I."/>
            <person name="Castelle C.J."/>
            <person name="Probst A.J."/>
            <person name="Thomas B.C."/>
            <person name="Singh A."/>
            <person name="Wilkins M.J."/>
            <person name="Karaoz U."/>
            <person name="Brodie E.L."/>
            <person name="Williams K.H."/>
            <person name="Hubbard S.S."/>
            <person name="Banfield J.F."/>
        </authorList>
    </citation>
    <scope>NUCLEOTIDE SEQUENCE [LARGE SCALE GENOMIC DNA]</scope>
</reference>
<evidence type="ECO:0000313" key="3">
    <source>
        <dbReference type="EMBL" id="OHA50566.1"/>
    </source>
</evidence>
<dbReference type="PANTHER" id="PTHR30345:SF0">
    <property type="entry name" value="DNA DAMAGE-REPAIR_TOLERATION PROTEIN DRT102"/>
    <property type="match status" value="1"/>
</dbReference>
<accession>A0A1G2PQE5</accession>
<sequence>MKVYIGADHGGLNLKEKAKHKLAEWGFDVEDMGAKTLDPDDDYPEFAYAVAKKVSENLSASRGILLCRSGVGMDIVANKVKGIRSAQVFNEEMAKKSREHEDANVLTIATDYLPEENVLFILKIWLETPFSGDERHVRRLKQIEEIEK</sequence>
<dbReference type="Pfam" id="PF02502">
    <property type="entry name" value="LacAB_rpiB"/>
    <property type="match status" value="1"/>
</dbReference>
<dbReference type="NCBIfam" id="TIGR00689">
    <property type="entry name" value="rpiB_lacA_lacB"/>
    <property type="match status" value="1"/>
</dbReference>
<dbReference type="Gene3D" id="3.40.1400.10">
    <property type="entry name" value="Sugar-phosphate isomerase, RpiB/LacA/LacB"/>
    <property type="match status" value="1"/>
</dbReference>
<dbReference type="PANTHER" id="PTHR30345">
    <property type="entry name" value="RIBOSE-5-PHOSPHATE ISOMERASE B"/>
    <property type="match status" value="1"/>
</dbReference>
<dbReference type="InterPro" id="IPR036569">
    <property type="entry name" value="RpiB_LacA_LacB_sf"/>
</dbReference>
<evidence type="ECO:0000256" key="2">
    <source>
        <dbReference type="PIRSR" id="PIRSR005384-1"/>
    </source>
</evidence>
<dbReference type="PIRSF" id="PIRSF005384">
    <property type="entry name" value="RpiB_LacA_B"/>
    <property type="match status" value="1"/>
</dbReference>
<dbReference type="NCBIfam" id="NF004051">
    <property type="entry name" value="PRK05571.1"/>
    <property type="match status" value="1"/>
</dbReference>
<comment type="similarity">
    <text evidence="1">Belongs to the LacAB/RpiB family.</text>
</comment>
<dbReference type="SUPFAM" id="SSF89623">
    <property type="entry name" value="Ribose/Galactose isomerase RpiB/AlsB"/>
    <property type="match status" value="1"/>
</dbReference>
<evidence type="ECO:0000313" key="4">
    <source>
        <dbReference type="Proteomes" id="UP000176951"/>
    </source>
</evidence>
<evidence type="ECO:0008006" key="5">
    <source>
        <dbReference type="Google" id="ProtNLM"/>
    </source>
</evidence>
<organism evidence="3 4">
    <name type="scientific">Candidatus Terrybacteria bacterium RIFCSPLOWO2_01_FULL_40_23</name>
    <dbReference type="NCBI Taxonomy" id="1802366"/>
    <lineage>
        <taxon>Bacteria</taxon>
        <taxon>Candidatus Terryibacteriota</taxon>
    </lineage>
</organism>
<feature type="active site" description="Proton acceptor" evidence="2">
    <location>
        <position position="67"/>
    </location>
</feature>
<name>A0A1G2PQE5_9BACT</name>
<dbReference type="InterPro" id="IPR003500">
    <property type="entry name" value="RpiB_LacA_LacB"/>
</dbReference>
<proteinExistence type="inferred from homology"/>
<feature type="active site" description="Proton donor" evidence="2">
    <location>
        <position position="100"/>
    </location>
</feature>
<dbReference type="GO" id="GO:0009052">
    <property type="term" value="P:pentose-phosphate shunt, non-oxidative branch"/>
    <property type="evidence" value="ECO:0007669"/>
    <property type="project" value="TreeGrafter"/>
</dbReference>
<gene>
    <name evidence="3" type="ORF">A3A97_03290</name>
</gene>
<dbReference type="GO" id="GO:0019316">
    <property type="term" value="P:D-allose catabolic process"/>
    <property type="evidence" value="ECO:0007669"/>
    <property type="project" value="TreeGrafter"/>
</dbReference>
<dbReference type="EMBL" id="MHSW01000034">
    <property type="protein sequence ID" value="OHA50566.1"/>
    <property type="molecule type" value="Genomic_DNA"/>
</dbReference>
<comment type="caution">
    <text evidence="3">The sequence shown here is derived from an EMBL/GenBank/DDBJ whole genome shotgun (WGS) entry which is preliminary data.</text>
</comment>
<dbReference type="AlphaFoldDB" id="A0A1G2PQE5"/>
<evidence type="ECO:0000256" key="1">
    <source>
        <dbReference type="ARBA" id="ARBA00008754"/>
    </source>
</evidence>
<dbReference type="Proteomes" id="UP000176951">
    <property type="component" value="Unassembled WGS sequence"/>
</dbReference>
<protein>
    <recommendedName>
        <fullName evidence="5">Ribose-5-phosphate isomerase</fullName>
    </recommendedName>
</protein>
<dbReference type="GO" id="GO:0004751">
    <property type="term" value="F:ribose-5-phosphate isomerase activity"/>
    <property type="evidence" value="ECO:0007669"/>
    <property type="project" value="TreeGrafter"/>
</dbReference>